<feature type="transmembrane region" description="Helical" evidence="17">
    <location>
        <begin position="157"/>
        <end position="177"/>
    </location>
</feature>
<feature type="region of interest" description="Disordered" evidence="16">
    <location>
        <begin position="1727"/>
        <end position="1775"/>
    </location>
</feature>
<comment type="caution">
    <text evidence="21">The sequence shown here is derived from an EMBL/GenBank/DDBJ whole genome shotgun (WGS) entry which is preliminary data.</text>
</comment>
<dbReference type="Gene3D" id="1.10.287.70">
    <property type="match status" value="4"/>
</dbReference>
<evidence type="ECO:0000256" key="6">
    <source>
        <dbReference type="ARBA" id="ARBA00022723"/>
    </source>
</evidence>
<evidence type="ECO:0000256" key="4">
    <source>
        <dbReference type="ARBA" id="ARBA00022673"/>
    </source>
</evidence>
<feature type="transmembrane region" description="Helical" evidence="17">
    <location>
        <begin position="1061"/>
        <end position="1083"/>
    </location>
</feature>
<evidence type="ECO:0000256" key="1">
    <source>
        <dbReference type="ARBA" id="ARBA00004141"/>
    </source>
</evidence>
<feature type="compositionally biased region" description="Acidic residues" evidence="16">
    <location>
        <begin position="1828"/>
        <end position="1838"/>
    </location>
</feature>
<feature type="domain" description="Ion transport" evidence="18">
    <location>
        <begin position="1257"/>
        <end position="1516"/>
    </location>
</feature>
<dbReference type="Gene3D" id="1.20.120.350">
    <property type="entry name" value="Voltage-gated potassium channels. Chain C"/>
    <property type="match status" value="4"/>
</dbReference>
<evidence type="ECO:0000256" key="9">
    <source>
        <dbReference type="ARBA" id="ARBA00022882"/>
    </source>
</evidence>
<evidence type="ECO:0000256" key="17">
    <source>
        <dbReference type="SAM" id="Phobius"/>
    </source>
</evidence>
<evidence type="ECO:0000256" key="12">
    <source>
        <dbReference type="ARBA" id="ARBA00023136"/>
    </source>
</evidence>
<sequence>MRFLVLFSGMDKSRYAATPAKKTGDLPQSLEMPNSAADNNERMSYMSQKARSMSLYGSQLFQQARSPTYALFCLSETNPIRRLSKLIVEWKVFEYFILLAIAANCIVLALNTPLPEEDRTELSMKLEKAELYFVLIFCIEALLKIMAYGFLLHPGSYLRNVWNILDFVVVVIGIISLPEVRDLYPGTSLDVKALRAVRVLRPLKLISGVPSLQVVMKSIVRAMVPLLQIALLVLFCILIYAIIGLEFLKNQFHSTCYSNETGLIEENPRPCDKGPFKGVRQIFRGRKCDDGFICNEGWVGPNDGITTFDNIAVAMITVFQCITMEGWTSIMYWTFDAMDSDGYLYACYYVSLIVIGSFFVLNLVLGVLSGEFAKERERVDTRRKFFKVRRQQQLERQVHAYQSWIDKAAEIAAEDNGYRTQHLSLNDSQSHLATNDVVSNPGRVVSKRQGNTYRVNLPERVSAFQRFCKWKTKTSFKIRAMVKSQAFYWTVLVCVFLNTIVLAVEFYNQPQWLHEFQYYAEIVFLTFFFLEMMLKLFGLGINNYFASSFNCFDCAVVWCGFVDMILEKHANLKLGISVLRCVRLLRVFKVTRHWRSLRNLATSLVSSIKSIVSLIFLLFLFILIAALLGMQIFGGKFIEKNKAPPRTNFDDFQNAMLAVFQILTGEDWNSVMYSGVNALGGPKSWGGIGASLYFILLVILGNYTLLNVFLAIAVDNLANAQILTEDEENEKLERQRKREENKKKYSQKPQKGKGWGKAGAKLPVVMAINHFVRKRNAHASTVADPNNVCMVNGETITISSSLKKKITTYRRAASHYDKEERNGAETLEPAETLGTNDEGDEGKRKMRVRRRRNETNGHAAKDEDKDEDEDDRPISGRNFMKALKTGRFGKRRRAPRRAKPLLKVNTLFLFSPENRFRRLCHRIVNLRHFDNFMLVIIMLSSITIAIEDPVSDDSPRNRVLMYFDHVFTAIFALEVIVKIIDVGVILHKGAYFRDWWNVIDALVVTFNLASLILEHTQRSGDGRSVIKALRVFRVLRPFKGIHKIKKLQAVFRCMWYSVKNVANILMITMLFLFIFAVMGVQLFNGKFQECNDGSKLTKDTCQGQYFIFAYDEKYQKEVVVKVNNRTWETKKLNFDNVFAAMLTLYTSSTGEGWPSAMQSTMDTTEEDMGPIVNNSPGYAIYYISFVVVFSFFFLNIFVALIILTFQEEGEREIASCELDRNQRDCIQFALTSKPAQRYMPRNVKSVQYKIWTLVTSKPFDTFILCLIALNTVVLMTQHYDEPEDFKEILMYLNIFFTVLYMIEAGLKFIALRCNYFKDYWNLFDFIVVLGGLLDVIVTIIDEVYNSHAENPLGIGIDPSMFRLFRAARLIKLLRRGYTIRILLWTFLQSFKALPYVTLLIMLMFFMYAVIGMQLFGKIALDRNTEINENNNFRNLLEALQVLFRSATGEDWHKIMLSCYNNAKCDPAANDDYGPTCGSTVGAVIFFCSFIFLCMFLMLNLFVAVIMDNFEYLTRDESILGPHHLDEFVRVWSEFDPGASGSVHHSEIYRVMCSMSPPVGFGKKCPKIVGYKRLIKMNMPLNEDNTVSFSTTLFALIRTSLNIKLRGNMNANDTELRKMIKNIWPKTSEKVLNKLIPKQSVLSCQQMTIGKIYCAKLIHENYKYLKRKGMPTERTERSYERSTNHSKGGLFSKLVGSLRRNRRNTDDIELGDVERLRDRAYTTDARLNLARNIPRRPNSESEDDAPFRKRRSSWGPSPKLNGDVKKNGRQSYPDPSRAVMEVPCSVAVPSVAENFREQSVLPSTYLTPTRRRSDKVSRLKEGASLDLDSSSDSDTGVDVDQDRSDLRRDPYYDNMITRINSQLAAAVARGTSPYVIYGMEDDDADDWC</sequence>
<evidence type="ECO:0000256" key="14">
    <source>
        <dbReference type="ARBA" id="ARBA00023303"/>
    </source>
</evidence>
<evidence type="ECO:0000256" key="2">
    <source>
        <dbReference type="ARBA" id="ARBA00022448"/>
    </source>
</evidence>
<dbReference type="Pfam" id="PF16905">
    <property type="entry name" value="GPHH"/>
    <property type="match status" value="1"/>
</dbReference>
<keyword evidence="9 15" id="KW-0851">Voltage-gated channel</keyword>
<dbReference type="EMBL" id="CALNXK010000022">
    <property type="protein sequence ID" value="CAH3109935.1"/>
    <property type="molecule type" value="Genomic_DNA"/>
</dbReference>
<feature type="domain" description="Ion transport" evidence="18">
    <location>
        <begin position="90"/>
        <end position="378"/>
    </location>
</feature>
<feature type="transmembrane region" description="Helical" evidence="17">
    <location>
        <begin position="966"/>
        <end position="986"/>
    </location>
</feature>
<dbReference type="InterPro" id="IPR027359">
    <property type="entry name" value="Volt_channel_dom_sf"/>
</dbReference>
<evidence type="ECO:0000256" key="10">
    <source>
        <dbReference type="ARBA" id="ARBA00022989"/>
    </source>
</evidence>
<feature type="transmembrane region" description="Helical" evidence="17">
    <location>
        <begin position="131"/>
        <end position="151"/>
    </location>
</feature>
<evidence type="ECO:0000256" key="5">
    <source>
        <dbReference type="ARBA" id="ARBA00022692"/>
    </source>
</evidence>
<dbReference type="InterPro" id="IPR005821">
    <property type="entry name" value="Ion_trans_dom"/>
</dbReference>
<keyword evidence="10 17" id="KW-1133">Transmembrane helix</keyword>
<accession>A0ABN8NHW2</accession>
<feature type="transmembrane region" description="Helical" evidence="17">
    <location>
        <begin position="222"/>
        <end position="243"/>
    </location>
</feature>
<dbReference type="SUPFAM" id="SSF81324">
    <property type="entry name" value="Voltage-gated potassium channels"/>
    <property type="match status" value="4"/>
</dbReference>
<feature type="transmembrane region" description="Helical" evidence="17">
    <location>
        <begin position="692"/>
        <end position="714"/>
    </location>
</feature>
<keyword evidence="7" id="KW-0677">Repeat</keyword>
<feature type="transmembrane region" description="Helical" evidence="17">
    <location>
        <begin position="1259"/>
        <end position="1276"/>
    </location>
</feature>
<evidence type="ECO:0000256" key="13">
    <source>
        <dbReference type="ARBA" id="ARBA00023180"/>
    </source>
</evidence>
<evidence type="ECO:0000259" key="19">
    <source>
        <dbReference type="Pfam" id="PF08763"/>
    </source>
</evidence>
<feature type="compositionally biased region" description="Basic and acidic residues" evidence="16">
    <location>
        <begin position="731"/>
        <end position="743"/>
    </location>
</feature>
<comment type="subcellular location">
    <subcellularLocation>
        <location evidence="1 15">Membrane</location>
        <topology evidence="1 15">Multi-pass membrane protein</topology>
    </subcellularLocation>
</comment>
<feature type="domain" description="Ion transport" evidence="18">
    <location>
        <begin position="928"/>
        <end position="1211"/>
    </location>
</feature>
<feature type="transmembrane region" description="Helical" evidence="17">
    <location>
        <begin position="1392"/>
        <end position="1415"/>
    </location>
</feature>
<organism evidence="21 22">
    <name type="scientific">Porites lobata</name>
    <dbReference type="NCBI Taxonomy" id="104759"/>
    <lineage>
        <taxon>Eukaryota</taxon>
        <taxon>Metazoa</taxon>
        <taxon>Cnidaria</taxon>
        <taxon>Anthozoa</taxon>
        <taxon>Hexacorallia</taxon>
        <taxon>Scleractinia</taxon>
        <taxon>Fungiina</taxon>
        <taxon>Poritidae</taxon>
        <taxon>Porites</taxon>
    </lineage>
</organism>
<feature type="transmembrane region" description="Helical" evidence="17">
    <location>
        <begin position="92"/>
        <end position="110"/>
    </location>
</feature>
<feature type="transmembrane region" description="Helical" evidence="17">
    <location>
        <begin position="611"/>
        <end position="633"/>
    </location>
</feature>
<evidence type="ECO:0000259" key="20">
    <source>
        <dbReference type="Pfam" id="PF16905"/>
    </source>
</evidence>
<evidence type="ECO:0000256" key="15">
    <source>
        <dbReference type="RuleBase" id="RU003808"/>
    </source>
</evidence>
<feature type="region of interest" description="Disordered" evidence="16">
    <location>
        <begin position="813"/>
        <end position="876"/>
    </location>
</feature>
<feature type="region of interest" description="Disordered" evidence="16">
    <location>
        <begin position="1808"/>
        <end position="1846"/>
    </location>
</feature>
<keyword evidence="22" id="KW-1185">Reference proteome</keyword>
<evidence type="ECO:0000256" key="7">
    <source>
        <dbReference type="ARBA" id="ARBA00022737"/>
    </source>
</evidence>
<feature type="transmembrane region" description="Helical" evidence="17">
    <location>
        <begin position="1482"/>
        <end position="1506"/>
    </location>
</feature>
<evidence type="ECO:0000313" key="21">
    <source>
        <dbReference type="EMBL" id="CAH3109935.1"/>
    </source>
</evidence>
<dbReference type="Pfam" id="PF08763">
    <property type="entry name" value="Ca_chan_IQ"/>
    <property type="match status" value="1"/>
</dbReference>
<dbReference type="InterPro" id="IPR002077">
    <property type="entry name" value="VDCCAlpha1"/>
</dbReference>
<dbReference type="Gene3D" id="6.10.250.2180">
    <property type="match status" value="1"/>
</dbReference>
<feature type="transmembrane region" description="Helical" evidence="17">
    <location>
        <begin position="928"/>
        <end position="946"/>
    </location>
</feature>
<keyword evidence="4 15" id="KW-0107">Calcium channel</keyword>
<keyword evidence="12 17" id="KW-0472">Membrane</keyword>
<feature type="transmembrane region" description="Helical" evidence="17">
    <location>
        <begin position="1322"/>
        <end position="1340"/>
    </location>
</feature>
<feature type="transmembrane region" description="Helical" evidence="17">
    <location>
        <begin position="1179"/>
        <end position="1203"/>
    </location>
</feature>
<reference evidence="21 22" key="1">
    <citation type="submission" date="2022-05" db="EMBL/GenBank/DDBJ databases">
        <authorList>
            <consortium name="Genoscope - CEA"/>
            <person name="William W."/>
        </authorList>
    </citation>
    <scope>NUCLEOTIDE SEQUENCE [LARGE SCALE GENOMIC DNA]</scope>
</reference>
<keyword evidence="13" id="KW-0325">Glycoprotein</keyword>
<dbReference type="Pfam" id="PF00520">
    <property type="entry name" value="Ion_trans"/>
    <property type="match status" value="4"/>
</dbReference>
<keyword evidence="14" id="KW-0407">Ion channel</keyword>
<feature type="compositionally biased region" description="Basic and acidic residues" evidence="16">
    <location>
        <begin position="853"/>
        <end position="863"/>
    </location>
</feature>
<feature type="domain" description="Voltage-dependent calcium channel alpha-1 subunit IQ" evidence="19">
    <location>
        <begin position="1590"/>
        <end position="1665"/>
    </location>
</feature>
<feature type="transmembrane region" description="Helical" evidence="17">
    <location>
        <begin position="486"/>
        <end position="504"/>
    </location>
</feature>
<feature type="compositionally biased region" description="Basic and acidic residues" evidence="16">
    <location>
        <begin position="814"/>
        <end position="823"/>
    </location>
</feature>
<name>A0ABN8NHW2_9CNID</name>
<evidence type="ECO:0000256" key="8">
    <source>
        <dbReference type="ARBA" id="ARBA00022837"/>
    </source>
</evidence>
<protein>
    <recommendedName>
        <fullName evidence="23">Voltage-dependent L-type calcium channel subunit alpha</fullName>
    </recommendedName>
</protein>
<dbReference type="InterPro" id="IPR050599">
    <property type="entry name" value="VDCC_alpha-1_subunit"/>
</dbReference>
<keyword evidence="6" id="KW-0479">Metal-binding</keyword>
<evidence type="ECO:0000256" key="11">
    <source>
        <dbReference type="ARBA" id="ARBA00023065"/>
    </source>
</evidence>
<feature type="transmembrane region" description="Helical" evidence="17">
    <location>
        <begin position="343"/>
        <end position="368"/>
    </location>
</feature>
<dbReference type="PRINTS" id="PR00167">
    <property type="entry name" value="CACHANNEL"/>
</dbReference>
<evidence type="ECO:0000256" key="16">
    <source>
        <dbReference type="SAM" id="MobiDB-lite"/>
    </source>
</evidence>
<evidence type="ECO:0000313" key="22">
    <source>
        <dbReference type="Proteomes" id="UP001159405"/>
    </source>
</evidence>
<feature type="compositionally biased region" description="Basic and acidic residues" evidence="16">
    <location>
        <begin position="1813"/>
        <end position="1822"/>
    </location>
</feature>
<evidence type="ECO:0008006" key="23">
    <source>
        <dbReference type="Google" id="ProtNLM"/>
    </source>
</evidence>
<keyword evidence="8 15" id="KW-0106">Calcium</keyword>
<gene>
    <name evidence="21" type="ORF">PLOB_00018918</name>
</gene>
<dbReference type="InterPro" id="IPR031649">
    <property type="entry name" value="GPHH_dom"/>
</dbReference>
<evidence type="ECO:0000259" key="18">
    <source>
        <dbReference type="Pfam" id="PF00520"/>
    </source>
</evidence>
<proteinExistence type="inferred from homology"/>
<feature type="domain" description="Ion transport" evidence="18">
    <location>
        <begin position="485"/>
        <end position="721"/>
    </location>
</feature>
<evidence type="ECO:0000256" key="3">
    <source>
        <dbReference type="ARBA" id="ARBA00022568"/>
    </source>
</evidence>
<comment type="similarity">
    <text evidence="15">Belongs to the calcium channel alpha-1 subunit (TC 1.A.1.11) family.</text>
</comment>
<keyword evidence="3 15" id="KW-0109">Calcium transport</keyword>
<feature type="transmembrane region" description="Helical" evidence="17">
    <location>
        <begin position="516"/>
        <end position="537"/>
    </location>
</feature>
<feature type="region of interest" description="Disordered" evidence="16">
    <location>
        <begin position="728"/>
        <end position="757"/>
    </location>
</feature>
<keyword evidence="11" id="KW-0406">Ion transport</keyword>
<feature type="domain" description="Voltage-dependent L-type calcium channel IQ-associated" evidence="20">
    <location>
        <begin position="1526"/>
        <end position="1579"/>
    </location>
</feature>
<feature type="transmembrane region" description="Helical" evidence="17">
    <location>
        <begin position="1288"/>
        <end position="1310"/>
    </location>
</feature>
<dbReference type="InterPro" id="IPR014873">
    <property type="entry name" value="VDCC_a1su_IQ"/>
</dbReference>
<dbReference type="Proteomes" id="UP001159405">
    <property type="component" value="Unassembled WGS sequence"/>
</dbReference>
<keyword evidence="5 17" id="KW-0812">Transmembrane</keyword>
<keyword evidence="2" id="KW-0813">Transport</keyword>
<dbReference type="PANTHER" id="PTHR45628:SF7">
    <property type="entry name" value="VOLTAGE-DEPENDENT CALCIUM CHANNEL TYPE A SUBUNIT ALPHA-1"/>
    <property type="match status" value="1"/>
</dbReference>
<dbReference type="Gene3D" id="6.10.250.2500">
    <property type="match status" value="1"/>
</dbReference>
<dbReference type="PANTHER" id="PTHR45628">
    <property type="entry name" value="VOLTAGE-DEPENDENT CALCIUM CHANNEL TYPE A SUBUNIT ALPHA-1"/>
    <property type="match status" value="1"/>
</dbReference>